<dbReference type="Proteomes" id="UP000199112">
    <property type="component" value="Unassembled WGS sequence"/>
</dbReference>
<reference evidence="2" key="1">
    <citation type="submission" date="2016-10" db="EMBL/GenBank/DDBJ databases">
        <authorList>
            <person name="Varghese N."/>
            <person name="Submissions S."/>
        </authorList>
    </citation>
    <scope>NUCLEOTIDE SEQUENCE [LARGE SCALE GENOMIC DNA]</scope>
    <source>
        <strain evidence="2">CGMCC 1.8981</strain>
    </source>
</reference>
<sequence>MGGLSADNEAPICCDCLRSRMNRRAVLVACSSLLPLAGCTTLFEDDAIDKRGELDVVIDGEPHDLSADRYQAEHADDHSIDFHLHEHNDQWYMEGEEPVTFATGIDLLPHFEYETEADDHVVTIDDTVYDGSESTMSIDFLADDESVDPTSYEIQDGDALRLEIETDE</sequence>
<accession>A0A1H6G543</accession>
<protein>
    <submittedName>
        <fullName evidence="1">Uncharacterized protein</fullName>
    </submittedName>
</protein>
<keyword evidence="2" id="KW-1185">Reference proteome</keyword>
<dbReference type="AlphaFoldDB" id="A0A1H6G543"/>
<name>A0A1H6G543_9EURY</name>
<proteinExistence type="predicted"/>
<organism evidence="1 2">
    <name type="scientific">Natronorubrum sediminis</name>
    <dbReference type="NCBI Taxonomy" id="640943"/>
    <lineage>
        <taxon>Archaea</taxon>
        <taxon>Methanobacteriati</taxon>
        <taxon>Methanobacteriota</taxon>
        <taxon>Stenosarchaea group</taxon>
        <taxon>Halobacteria</taxon>
        <taxon>Halobacteriales</taxon>
        <taxon>Natrialbaceae</taxon>
        <taxon>Natronorubrum</taxon>
    </lineage>
</organism>
<evidence type="ECO:0000313" key="2">
    <source>
        <dbReference type="Proteomes" id="UP000199112"/>
    </source>
</evidence>
<gene>
    <name evidence="1" type="ORF">SAMN04487967_3259</name>
</gene>
<evidence type="ECO:0000313" key="1">
    <source>
        <dbReference type="EMBL" id="SEH17568.1"/>
    </source>
</evidence>
<dbReference type="EMBL" id="FNWL01000004">
    <property type="protein sequence ID" value="SEH17568.1"/>
    <property type="molecule type" value="Genomic_DNA"/>
</dbReference>